<protein>
    <submittedName>
        <fullName evidence="6">Calcium and integrin binding 1 (calmyrin)</fullName>
    </submittedName>
</protein>
<dbReference type="PROSITE" id="PS50222">
    <property type="entry name" value="EF_HAND_2"/>
    <property type="match status" value="2"/>
</dbReference>
<dbReference type="InterPro" id="IPR011992">
    <property type="entry name" value="EF-hand-dom_pair"/>
</dbReference>
<dbReference type="AlphaFoldDB" id="A0A8C4QDK9"/>
<evidence type="ECO:0000313" key="6">
    <source>
        <dbReference type="Ensembl" id="ENSEBUP00000013863.1"/>
    </source>
</evidence>
<evidence type="ECO:0000256" key="4">
    <source>
        <dbReference type="ARBA" id="ARBA00022842"/>
    </source>
</evidence>
<dbReference type="GO" id="GO:0000287">
    <property type="term" value="F:magnesium ion binding"/>
    <property type="evidence" value="ECO:0007669"/>
    <property type="project" value="TreeGrafter"/>
</dbReference>
<dbReference type="GeneTree" id="ENSGT00940000158927"/>
<dbReference type="InterPro" id="IPR051433">
    <property type="entry name" value="CIBP"/>
</dbReference>
<evidence type="ECO:0000256" key="1">
    <source>
        <dbReference type="ARBA" id="ARBA00022723"/>
    </source>
</evidence>
<keyword evidence="7" id="KW-1185">Reference proteome</keyword>
<dbReference type="PROSITE" id="PS00018">
    <property type="entry name" value="EF_HAND_1"/>
    <property type="match status" value="2"/>
</dbReference>
<evidence type="ECO:0000313" key="7">
    <source>
        <dbReference type="Proteomes" id="UP000694388"/>
    </source>
</evidence>
<dbReference type="PANTHER" id="PTHR45791">
    <property type="entry name" value="CALCIUM AND INTEGRIN BINDING FAMILY MEMBER 2"/>
    <property type="match status" value="1"/>
</dbReference>
<evidence type="ECO:0000259" key="5">
    <source>
        <dbReference type="PROSITE" id="PS50222"/>
    </source>
</evidence>
<proteinExistence type="predicted"/>
<keyword evidence="2" id="KW-0677">Repeat</keyword>
<dbReference type="CDD" id="cd00051">
    <property type="entry name" value="EFh"/>
    <property type="match status" value="1"/>
</dbReference>
<dbReference type="PANTHER" id="PTHR45791:SF1">
    <property type="entry name" value="CALCIUM AND INTEGRIN BINDING FAMILY MEMBER 1"/>
    <property type="match status" value="1"/>
</dbReference>
<dbReference type="Gene3D" id="1.10.238.10">
    <property type="entry name" value="EF-hand"/>
    <property type="match status" value="2"/>
</dbReference>
<evidence type="ECO:0000256" key="3">
    <source>
        <dbReference type="ARBA" id="ARBA00022837"/>
    </source>
</evidence>
<dbReference type="SMART" id="SM00054">
    <property type="entry name" value="EFh"/>
    <property type="match status" value="2"/>
</dbReference>
<sequence>RCVLLYVFLQFAKNASHIDVIWCLLGVINNILLLPPPPTPPLPIRNSHFLQNKEILQAERRFLELLGKRVAPHSANADLLTSRVPTETLCEIPELKANPFRSRVCLVFCSEENQGLSFEDFLDMLSALSESASVEVKAHYAFRVFDFDGDGTLGKKDLKCLVNCLIGEENNLGDDDMELLIQNILAESDIDQDGTVNLSEFQHVITKSPDFASSFKITL</sequence>
<dbReference type="InterPro" id="IPR018247">
    <property type="entry name" value="EF_Hand_1_Ca_BS"/>
</dbReference>
<feature type="domain" description="EF-hand" evidence="5">
    <location>
        <begin position="176"/>
        <end position="211"/>
    </location>
</feature>
<dbReference type="SUPFAM" id="SSF47473">
    <property type="entry name" value="EF-hand"/>
    <property type="match status" value="1"/>
</dbReference>
<name>A0A8C4QDK9_EPTBU</name>
<keyword evidence="3" id="KW-0106">Calcium</keyword>
<reference evidence="6" key="2">
    <citation type="submission" date="2025-09" db="UniProtKB">
        <authorList>
            <consortium name="Ensembl"/>
        </authorList>
    </citation>
    <scope>IDENTIFICATION</scope>
</reference>
<dbReference type="Proteomes" id="UP000694388">
    <property type="component" value="Unplaced"/>
</dbReference>
<dbReference type="FunFam" id="1.10.238.10:FF:000079">
    <property type="entry name" value="Calcium and integrin-binding family member 2"/>
    <property type="match status" value="1"/>
</dbReference>
<organism evidence="6 7">
    <name type="scientific">Eptatretus burgeri</name>
    <name type="common">Inshore hagfish</name>
    <dbReference type="NCBI Taxonomy" id="7764"/>
    <lineage>
        <taxon>Eukaryota</taxon>
        <taxon>Metazoa</taxon>
        <taxon>Chordata</taxon>
        <taxon>Craniata</taxon>
        <taxon>Vertebrata</taxon>
        <taxon>Cyclostomata</taxon>
        <taxon>Myxini</taxon>
        <taxon>Myxiniformes</taxon>
        <taxon>Myxinidae</taxon>
        <taxon>Eptatretinae</taxon>
        <taxon>Eptatretus</taxon>
    </lineage>
</organism>
<accession>A0A8C4QDK9</accession>
<keyword evidence="4" id="KW-0460">Magnesium</keyword>
<reference evidence="6" key="1">
    <citation type="submission" date="2025-08" db="UniProtKB">
        <authorList>
            <consortium name="Ensembl"/>
        </authorList>
    </citation>
    <scope>IDENTIFICATION</scope>
</reference>
<dbReference type="Ensembl" id="ENSEBUT00000014439.1">
    <property type="protein sequence ID" value="ENSEBUP00000013863.1"/>
    <property type="gene ID" value="ENSEBUG00000008739.1"/>
</dbReference>
<keyword evidence="1" id="KW-0479">Metal-binding</keyword>
<feature type="domain" description="EF-hand" evidence="5">
    <location>
        <begin position="133"/>
        <end position="168"/>
    </location>
</feature>
<evidence type="ECO:0000256" key="2">
    <source>
        <dbReference type="ARBA" id="ARBA00022737"/>
    </source>
</evidence>
<dbReference type="GO" id="GO:0005509">
    <property type="term" value="F:calcium ion binding"/>
    <property type="evidence" value="ECO:0007669"/>
    <property type="project" value="InterPro"/>
</dbReference>
<dbReference type="Pfam" id="PF13499">
    <property type="entry name" value="EF-hand_7"/>
    <property type="match status" value="1"/>
</dbReference>
<dbReference type="InterPro" id="IPR002048">
    <property type="entry name" value="EF_hand_dom"/>
</dbReference>
<dbReference type="OMA" id="RFKMLAP"/>